<proteinExistence type="predicted"/>
<keyword evidence="1" id="KW-1133">Transmembrane helix</keyword>
<organism evidence="2 3">
    <name type="scientific">Rhypophila decipiens</name>
    <dbReference type="NCBI Taxonomy" id="261697"/>
    <lineage>
        <taxon>Eukaryota</taxon>
        <taxon>Fungi</taxon>
        <taxon>Dikarya</taxon>
        <taxon>Ascomycota</taxon>
        <taxon>Pezizomycotina</taxon>
        <taxon>Sordariomycetes</taxon>
        <taxon>Sordariomycetidae</taxon>
        <taxon>Sordariales</taxon>
        <taxon>Naviculisporaceae</taxon>
        <taxon>Rhypophila</taxon>
    </lineage>
</organism>
<reference evidence="2" key="2">
    <citation type="submission" date="2023-05" db="EMBL/GenBank/DDBJ databases">
        <authorList>
            <consortium name="Lawrence Berkeley National Laboratory"/>
            <person name="Steindorff A."/>
            <person name="Hensen N."/>
            <person name="Bonometti L."/>
            <person name="Westerberg I."/>
            <person name="Brannstrom I.O."/>
            <person name="Guillou S."/>
            <person name="Cros-Aarteil S."/>
            <person name="Calhoun S."/>
            <person name="Haridas S."/>
            <person name="Kuo A."/>
            <person name="Mondo S."/>
            <person name="Pangilinan J."/>
            <person name="Riley R."/>
            <person name="Labutti K."/>
            <person name="Andreopoulos B."/>
            <person name="Lipzen A."/>
            <person name="Chen C."/>
            <person name="Yanf M."/>
            <person name="Daum C."/>
            <person name="Ng V."/>
            <person name="Clum A."/>
            <person name="Ohm R."/>
            <person name="Martin F."/>
            <person name="Silar P."/>
            <person name="Natvig D."/>
            <person name="Lalanne C."/>
            <person name="Gautier V."/>
            <person name="Ament-Velasquez S.L."/>
            <person name="Kruys A."/>
            <person name="Hutchinson M.I."/>
            <person name="Powell A.J."/>
            <person name="Barry K."/>
            <person name="Miller A.N."/>
            <person name="Grigoriev I.V."/>
            <person name="Debuchy R."/>
            <person name="Gladieux P."/>
            <person name="Thoren M.H."/>
            <person name="Johannesson H."/>
        </authorList>
    </citation>
    <scope>NUCLEOTIDE SEQUENCE</scope>
    <source>
        <strain evidence="2">PSN293</strain>
    </source>
</reference>
<evidence type="ECO:0000313" key="2">
    <source>
        <dbReference type="EMBL" id="KAK4206928.1"/>
    </source>
</evidence>
<evidence type="ECO:0000256" key="1">
    <source>
        <dbReference type="SAM" id="Phobius"/>
    </source>
</evidence>
<dbReference type="Proteomes" id="UP001301769">
    <property type="component" value="Unassembled WGS sequence"/>
</dbReference>
<keyword evidence="1" id="KW-0812">Transmembrane</keyword>
<keyword evidence="3" id="KW-1185">Reference proteome</keyword>
<sequence length="154" mass="17337">MRDFVIYTGAIWFLPMLFIAPIICTALLRIGFICYPIPPTIIIQHPIFQRILGGSFLGRYVPHLSTAPDTSPKLALLTNFFPTPFASPVSYIAFHPFLIISPNPPLLKNGSPDLQVQRVEFVVIHRCLVKHQLPKLQILVQPTHPIDQTPLYAS</sequence>
<accession>A0AAN6XU46</accession>
<feature type="transmembrane region" description="Helical" evidence="1">
    <location>
        <begin position="6"/>
        <end position="28"/>
    </location>
</feature>
<dbReference type="AlphaFoldDB" id="A0AAN6XU46"/>
<evidence type="ECO:0000313" key="3">
    <source>
        <dbReference type="Proteomes" id="UP001301769"/>
    </source>
</evidence>
<gene>
    <name evidence="2" type="ORF">QBC37DRAFT_107193</name>
</gene>
<dbReference type="EMBL" id="MU858336">
    <property type="protein sequence ID" value="KAK4206928.1"/>
    <property type="molecule type" value="Genomic_DNA"/>
</dbReference>
<keyword evidence="1" id="KW-0472">Membrane</keyword>
<name>A0AAN6XU46_9PEZI</name>
<reference evidence="2" key="1">
    <citation type="journal article" date="2023" name="Mol. Phylogenet. Evol.">
        <title>Genome-scale phylogeny and comparative genomics of the fungal order Sordariales.</title>
        <authorList>
            <person name="Hensen N."/>
            <person name="Bonometti L."/>
            <person name="Westerberg I."/>
            <person name="Brannstrom I.O."/>
            <person name="Guillou S."/>
            <person name="Cros-Aarteil S."/>
            <person name="Calhoun S."/>
            <person name="Haridas S."/>
            <person name="Kuo A."/>
            <person name="Mondo S."/>
            <person name="Pangilinan J."/>
            <person name="Riley R."/>
            <person name="LaButti K."/>
            <person name="Andreopoulos B."/>
            <person name="Lipzen A."/>
            <person name="Chen C."/>
            <person name="Yan M."/>
            <person name="Daum C."/>
            <person name="Ng V."/>
            <person name="Clum A."/>
            <person name="Steindorff A."/>
            <person name="Ohm R.A."/>
            <person name="Martin F."/>
            <person name="Silar P."/>
            <person name="Natvig D.O."/>
            <person name="Lalanne C."/>
            <person name="Gautier V."/>
            <person name="Ament-Velasquez S.L."/>
            <person name="Kruys A."/>
            <person name="Hutchinson M.I."/>
            <person name="Powell A.J."/>
            <person name="Barry K."/>
            <person name="Miller A.N."/>
            <person name="Grigoriev I.V."/>
            <person name="Debuchy R."/>
            <person name="Gladieux P."/>
            <person name="Hiltunen Thoren M."/>
            <person name="Johannesson H."/>
        </authorList>
    </citation>
    <scope>NUCLEOTIDE SEQUENCE</scope>
    <source>
        <strain evidence="2">PSN293</strain>
    </source>
</reference>
<comment type="caution">
    <text evidence="2">The sequence shown here is derived from an EMBL/GenBank/DDBJ whole genome shotgun (WGS) entry which is preliminary data.</text>
</comment>
<protein>
    <submittedName>
        <fullName evidence="2">Uncharacterized protein</fullName>
    </submittedName>
</protein>